<dbReference type="Proteomes" id="UP000612282">
    <property type="component" value="Unassembled WGS sequence"/>
</dbReference>
<reference evidence="1 2" key="1">
    <citation type="submission" date="2021-01" db="EMBL/GenBank/DDBJ databases">
        <title>Whole genome shotgun sequence of Actinoplanes couchii NBRC 106145.</title>
        <authorList>
            <person name="Komaki H."/>
            <person name="Tamura T."/>
        </authorList>
    </citation>
    <scope>NUCLEOTIDE SEQUENCE [LARGE SCALE GENOMIC DNA]</scope>
    <source>
        <strain evidence="1 2">NBRC 106145</strain>
    </source>
</reference>
<protein>
    <submittedName>
        <fullName evidence="1">Uncharacterized protein</fullName>
    </submittedName>
</protein>
<proteinExistence type="predicted"/>
<gene>
    <name evidence="1" type="ORF">Aco03nite_062520</name>
</gene>
<keyword evidence="2" id="KW-1185">Reference proteome</keyword>
<comment type="caution">
    <text evidence="1">The sequence shown here is derived from an EMBL/GenBank/DDBJ whole genome shotgun (WGS) entry which is preliminary data.</text>
</comment>
<evidence type="ECO:0000313" key="2">
    <source>
        <dbReference type="Proteomes" id="UP000612282"/>
    </source>
</evidence>
<accession>A0ABQ3XH75</accession>
<organism evidence="1 2">
    <name type="scientific">Actinoplanes couchii</name>
    <dbReference type="NCBI Taxonomy" id="403638"/>
    <lineage>
        <taxon>Bacteria</taxon>
        <taxon>Bacillati</taxon>
        <taxon>Actinomycetota</taxon>
        <taxon>Actinomycetes</taxon>
        <taxon>Micromonosporales</taxon>
        <taxon>Micromonosporaceae</taxon>
        <taxon>Actinoplanes</taxon>
    </lineage>
</organism>
<name>A0ABQ3XH75_9ACTN</name>
<dbReference type="EMBL" id="BOMG01000077">
    <property type="protein sequence ID" value="GID57848.1"/>
    <property type="molecule type" value="Genomic_DNA"/>
</dbReference>
<sequence length="243" mass="26757">MPDLGSERENEFGNRHPRTVVPVSYDVSARALKPLMATFWSASGWREPPVWLDPITMARAVADGVMFDRPRVDTHDGWVTAAADAAGAVSAAEVGDAFLESLSSRRLDLRSALGSWTTAVNVRPHQLSVDSDQVFCAVCGQFATPGEDLNVLAFERFKWGGVRHDSVRYAAFDLEQLRHAPRIGASAEDRELCRAVVAALAALGPRASMARSVEAIRMVPGSRAERQTLVEILRRCEDLHEFW</sequence>
<evidence type="ECO:0000313" key="1">
    <source>
        <dbReference type="EMBL" id="GID57848.1"/>
    </source>
</evidence>